<keyword evidence="8" id="KW-1185">Reference proteome</keyword>
<evidence type="ECO:0008006" key="9">
    <source>
        <dbReference type="Google" id="ProtNLM"/>
    </source>
</evidence>
<dbReference type="HOGENOM" id="CLU_1947932_0_0_0"/>
<keyword evidence="5 6" id="KW-0472">Membrane</keyword>
<dbReference type="AlphaFoldDB" id="D5EPE1"/>
<evidence type="ECO:0000313" key="8">
    <source>
        <dbReference type="Proteomes" id="UP000000925"/>
    </source>
</evidence>
<feature type="transmembrane region" description="Helical" evidence="6">
    <location>
        <begin position="25"/>
        <end position="45"/>
    </location>
</feature>
<feature type="transmembrane region" description="Helical" evidence="6">
    <location>
        <begin position="79"/>
        <end position="103"/>
    </location>
</feature>
<evidence type="ECO:0000256" key="5">
    <source>
        <dbReference type="ARBA" id="ARBA00023136"/>
    </source>
</evidence>
<protein>
    <recommendedName>
        <fullName evidence="9">Caa(3)-type oxidase, subunit IV</fullName>
    </recommendedName>
</protein>
<organism evidence="7 8">
    <name type="scientific">Coraliomargarita akajimensis (strain DSM 45221 / IAM 15411 / JCM 23193 / KCTC 12865 / 04OKA010-24)</name>
    <dbReference type="NCBI Taxonomy" id="583355"/>
    <lineage>
        <taxon>Bacteria</taxon>
        <taxon>Pseudomonadati</taxon>
        <taxon>Verrucomicrobiota</taxon>
        <taxon>Opitutia</taxon>
        <taxon>Puniceicoccales</taxon>
        <taxon>Coraliomargaritaceae</taxon>
        <taxon>Coraliomargarita</taxon>
    </lineage>
</organism>
<dbReference type="KEGG" id="caa:Caka_0653"/>
<evidence type="ECO:0000256" key="4">
    <source>
        <dbReference type="ARBA" id="ARBA00022989"/>
    </source>
</evidence>
<dbReference type="eggNOG" id="COG3125">
    <property type="taxonomic scope" value="Bacteria"/>
</dbReference>
<dbReference type="EMBL" id="CP001998">
    <property type="protein sequence ID" value="ADE53678.1"/>
    <property type="molecule type" value="Genomic_DNA"/>
</dbReference>
<evidence type="ECO:0000256" key="2">
    <source>
        <dbReference type="ARBA" id="ARBA00022475"/>
    </source>
</evidence>
<evidence type="ECO:0000313" key="7">
    <source>
        <dbReference type="EMBL" id="ADE53678.1"/>
    </source>
</evidence>
<keyword evidence="3 6" id="KW-0812">Transmembrane</keyword>
<accession>D5EPE1</accession>
<dbReference type="InterPro" id="IPR005171">
    <property type="entry name" value="Cyt_c_oxidase_su4_prok"/>
</dbReference>
<evidence type="ECO:0000256" key="1">
    <source>
        <dbReference type="ARBA" id="ARBA00004651"/>
    </source>
</evidence>
<evidence type="ECO:0000256" key="6">
    <source>
        <dbReference type="SAM" id="Phobius"/>
    </source>
</evidence>
<dbReference type="STRING" id="583355.Caka_0653"/>
<feature type="transmembrane region" description="Helical" evidence="6">
    <location>
        <begin position="51"/>
        <end position="72"/>
    </location>
</feature>
<name>D5EPE1_CORAD</name>
<evidence type="ECO:0000256" key="3">
    <source>
        <dbReference type="ARBA" id="ARBA00022692"/>
    </source>
</evidence>
<dbReference type="OrthoDB" id="194765at2"/>
<dbReference type="Proteomes" id="UP000000925">
    <property type="component" value="Chromosome"/>
</dbReference>
<reference evidence="7 8" key="1">
    <citation type="journal article" date="2010" name="Stand. Genomic Sci.">
        <title>Complete genome sequence of Coraliomargarita akajimensis type strain (04OKA010-24).</title>
        <authorList>
            <person name="Mavromatis K."/>
            <person name="Abt B."/>
            <person name="Brambilla E."/>
            <person name="Lapidus A."/>
            <person name="Copeland A."/>
            <person name="Deshpande S."/>
            <person name="Nolan M."/>
            <person name="Lucas S."/>
            <person name="Tice H."/>
            <person name="Cheng J.F."/>
            <person name="Han C."/>
            <person name="Detter J.C."/>
            <person name="Woyke T."/>
            <person name="Goodwin L."/>
            <person name="Pitluck S."/>
            <person name="Held B."/>
            <person name="Brettin T."/>
            <person name="Tapia R."/>
            <person name="Ivanova N."/>
            <person name="Mikhailova N."/>
            <person name="Pati A."/>
            <person name="Liolios K."/>
            <person name="Chen A."/>
            <person name="Palaniappan K."/>
            <person name="Land M."/>
            <person name="Hauser L."/>
            <person name="Chang Y.J."/>
            <person name="Jeffries C.D."/>
            <person name="Rohde M."/>
            <person name="Goker M."/>
            <person name="Bristow J."/>
            <person name="Eisen J.A."/>
            <person name="Markowitz V."/>
            <person name="Hugenholtz P."/>
            <person name="Klenk H.P."/>
            <person name="Kyrpides N.C."/>
        </authorList>
    </citation>
    <scope>NUCLEOTIDE SEQUENCE [LARGE SCALE GENOMIC DNA]</scope>
    <source>
        <strain evidence="8">DSM 45221 / IAM 15411 / JCM 23193 / KCTC 12865</strain>
    </source>
</reference>
<gene>
    <name evidence="7" type="ordered locus">Caka_0653</name>
</gene>
<keyword evidence="4 6" id="KW-1133">Transmembrane helix</keyword>
<proteinExistence type="predicted"/>
<comment type="subcellular location">
    <subcellularLocation>
        <location evidence="1">Cell membrane</location>
        <topology evidence="1">Multi-pass membrane protein</topology>
    </subcellularLocation>
</comment>
<sequence length="119" mass="12787">MSDVSSEIPLPSVDHSDETKKYHTFVNLALGLAAITGVELVLVYLPFNLTFIYASLVGLSLFKFVAVIAWFMHLIYDKLLLTIAFGAGLSIATGTVIALMFIFSPGDVAPVEIPGLAPE</sequence>
<dbReference type="RefSeq" id="WP_013042402.1">
    <property type="nucleotide sequence ID" value="NC_014008.1"/>
</dbReference>
<dbReference type="Pfam" id="PF03626">
    <property type="entry name" value="COX4_pro"/>
    <property type="match status" value="1"/>
</dbReference>
<keyword evidence="2" id="KW-1003">Cell membrane</keyword>